<evidence type="ECO:0000313" key="5">
    <source>
        <dbReference type="RefSeq" id="XP_022084375.1"/>
    </source>
</evidence>
<organism evidence="4 5">
    <name type="scientific">Acanthaster planci</name>
    <name type="common">Crown-of-thorns starfish</name>
    <dbReference type="NCBI Taxonomy" id="133434"/>
    <lineage>
        <taxon>Eukaryota</taxon>
        <taxon>Metazoa</taxon>
        <taxon>Echinodermata</taxon>
        <taxon>Eleutherozoa</taxon>
        <taxon>Asterozoa</taxon>
        <taxon>Asteroidea</taxon>
        <taxon>Valvatacea</taxon>
        <taxon>Valvatida</taxon>
        <taxon>Acanthasteridae</taxon>
        <taxon>Acanthaster</taxon>
    </lineage>
</organism>
<dbReference type="SUPFAM" id="SSF53335">
    <property type="entry name" value="S-adenosyl-L-methionine-dependent methyltransferases"/>
    <property type="match status" value="1"/>
</dbReference>
<accession>A0A8B7XWF9</accession>
<gene>
    <name evidence="5" type="primary">LOC110975845</name>
</gene>
<feature type="domain" description="Methyltransferase" evidence="3">
    <location>
        <begin position="36"/>
        <end position="131"/>
    </location>
</feature>
<keyword evidence="4" id="KW-1185">Reference proteome</keyword>
<dbReference type="Proteomes" id="UP000694845">
    <property type="component" value="Unplaced"/>
</dbReference>
<keyword evidence="1" id="KW-0489">Methyltransferase</keyword>
<dbReference type="PANTHER" id="PTHR43861:SF1">
    <property type="entry name" value="TRANS-ACONITATE 2-METHYLTRANSFERASE"/>
    <property type="match status" value="1"/>
</dbReference>
<dbReference type="GeneID" id="110975845"/>
<dbReference type="RefSeq" id="XP_022084375.1">
    <property type="nucleotide sequence ID" value="XM_022228683.1"/>
</dbReference>
<reference evidence="5" key="1">
    <citation type="submission" date="2025-08" db="UniProtKB">
        <authorList>
            <consortium name="RefSeq"/>
        </authorList>
    </citation>
    <scope>IDENTIFICATION</scope>
</reference>
<dbReference type="GO" id="GO:0008168">
    <property type="term" value="F:methyltransferase activity"/>
    <property type="evidence" value="ECO:0007669"/>
    <property type="project" value="UniProtKB-KW"/>
</dbReference>
<proteinExistence type="predicted"/>
<evidence type="ECO:0000256" key="1">
    <source>
        <dbReference type="ARBA" id="ARBA00022603"/>
    </source>
</evidence>
<evidence type="ECO:0000256" key="2">
    <source>
        <dbReference type="ARBA" id="ARBA00022679"/>
    </source>
</evidence>
<evidence type="ECO:0000313" key="4">
    <source>
        <dbReference type="Proteomes" id="UP000694845"/>
    </source>
</evidence>
<sequence>MNFSASNDYRGDGRVIQNTIIMQHIDKVTFQRGDEVLDVGCGSGEETKTIATKVKSATGVDSSEAMIATAQENNSASNIWYLVWDARTVGNNPEWRDRFDKVVSFFVLNWIPSAEQPKALESILACLKKGGEGLILTGIDRNNRHLLVHAYAHAKNHPKWGVYMKDYVSPLRLWSPSIPDTVEWLKGYGCSSVHCEIASRDISLSELQFKLAAKTLFGYLSLIPSEEQETFLDDMYRWALSVFADEAWPGHVVYAGQAMVIHVRK</sequence>
<dbReference type="GO" id="GO:0032259">
    <property type="term" value="P:methylation"/>
    <property type="evidence" value="ECO:0007669"/>
    <property type="project" value="UniProtKB-KW"/>
</dbReference>
<dbReference type="InterPro" id="IPR041698">
    <property type="entry name" value="Methyltransf_25"/>
</dbReference>
<dbReference type="Gene3D" id="3.40.50.150">
    <property type="entry name" value="Vaccinia Virus protein VP39"/>
    <property type="match status" value="1"/>
</dbReference>
<dbReference type="AlphaFoldDB" id="A0A8B7XWF9"/>
<dbReference type="InterPro" id="IPR029063">
    <property type="entry name" value="SAM-dependent_MTases_sf"/>
</dbReference>
<dbReference type="KEGG" id="aplc:110975845"/>
<protein>
    <submittedName>
        <fullName evidence="5">Uncharacterized protein LOC110975845 isoform X1</fullName>
    </submittedName>
</protein>
<keyword evidence="2" id="KW-0808">Transferase</keyword>
<dbReference type="OMA" id="SFWCLQW"/>
<dbReference type="OrthoDB" id="66144at2759"/>
<dbReference type="PANTHER" id="PTHR43861">
    <property type="entry name" value="TRANS-ACONITATE 2-METHYLTRANSFERASE-RELATED"/>
    <property type="match status" value="1"/>
</dbReference>
<dbReference type="Pfam" id="PF13649">
    <property type="entry name" value="Methyltransf_25"/>
    <property type="match status" value="1"/>
</dbReference>
<name>A0A8B7XWF9_ACAPL</name>
<evidence type="ECO:0000259" key="3">
    <source>
        <dbReference type="Pfam" id="PF13649"/>
    </source>
</evidence>
<dbReference type="CDD" id="cd02440">
    <property type="entry name" value="AdoMet_MTases"/>
    <property type="match status" value="1"/>
</dbReference>